<proteinExistence type="predicted"/>
<dbReference type="AlphaFoldDB" id="A0A1I7X5G3"/>
<evidence type="ECO:0000313" key="2">
    <source>
        <dbReference type="WBParaSite" id="Hba_12626"/>
    </source>
</evidence>
<dbReference type="WBParaSite" id="Hba_12626">
    <property type="protein sequence ID" value="Hba_12626"/>
    <property type="gene ID" value="Hba_12626"/>
</dbReference>
<reference evidence="2" key="1">
    <citation type="submission" date="2016-11" db="UniProtKB">
        <authorList>
            <consortium name="WormBaseParasite"/>
        </authorList>
    </citation>
    <scope>IDENTIFICATION</scope>
</reference>
<evidence type="ECO:0000313" key="1">
    <source>
        <dbReference type="Proteomes" id="UP000095283"/>
    </source>
</evidence>
<keyword evidence="1" id="KW-1185">Reference proteome</keyword>
<name>A0A1I7X5G3_HETBA</name>
<protein>
    <submittedName>
        <fullName evidence="2">DUF1738 domain-containing protein</fullName>
    </submittedName>
</protein>
<sequence>MPFVDRCSKRKTDRGSLFNDMEKAEILANVVANFLRARGEYGNQKEWKKATKLETERRIHNGSIK</sequence>
<organism evidence="1 2">
    <name type="scientific">Heterorhabditis bacteriophora</name>
    <name type="common">Entomopathogenic nematode worm</name>
    <dbReference type="NCBI Taxonomy" id="37862"/>
    <lineage>
        <taxon>Eukaryota</taxon>
        <taxon>Metazoa</taxon>
        <taxon>Ecdysozoa</taxon>
        <taxon>Nematoda</taxon>
        <taxon>Chromadorea</taxon>
        <taxon>Rhabditida</taxon>
        <taxon>Rhabditina</taxon>
        <taxon>Rhabditomorpha</taxon>
        <taxon>Strongyloidea</taxon>
        <taxon>Heterorhabditidae</taxon>
        <taxon>Heterorhabditis</taxon>
    </lineage>
</organism>
<accession>A0A1I7X5G3</accession>
<dbReference type="Proteomes" id="UP000095283">
    <property type="component" value="Unplaced"/>
</dbReference>